<dbReference type="InterPro" id="IPR043502">
    <property type="entry name" value="DNA/RNA_pol_sf"/>
</dbReference>
<keyword evidence="2" id="KW-1185">Reference proteome</keyword>
<dbReference type="Gene3D" id="3.30.70.270">
    <property type="match status" value="1"/>
</dbReference>
<name>A0AAD4Z0Z7_PRUDU</name>
<organism evidence="1 2">
    <name type="scientific">Prunus dulcis</name>
    <name type="common">Almond</name>
    <name type="synonym">Amygdalus dulcis</name>
    <dbReference type="NCBI Taxonomy" id="3755"/>
    <lineage>
        <taxon>Eukaryota</taxon>
        <taxon>Viridiplantae</taxon>
        <taxon>Streptophyta</taxon>
        <taxon>Embryophyta</taxon>
        <taxon>Tracheophyta</taxon>
        <taxon>Spermatophyta</taxon>
        <taxon>Magnoliopsida</taxon>
        <taxon>eudicotyledons</taxon>
        <taxon>Gunneridae</taxon>
        <taxon>Pentapetalae</taxon>
        <taxon>rosids</taxon>
        <taxon>fabids</taxon>
        <taxon>Rosales</taxon>
        <taxon>Rosaceae</taxon>
        <taxon>Amygdaloideae</taxon>
        <taxon>Amygdaleae</taxon>
        <taxon>Prunus</taxon>
    </lineage>
</organism>
<gene>
    <name evidence="1" type="ORF">L3X38_027244</name>
</gene>
<protein>
    <submittedName>
        <fullName evidence="1">Uncharacterized protein</fullName>
    </submittedName>
</protein>
<dbReference type="Proteomes" id="UP001054821">
    <property type="component" value="Chromosome 5"/>
</dbReference>
<dbReference type="AlphaFoldDB" id="A0AAD4Z0Z7"/>
<dbReference type="EMBL" id="JAJFAZ020000005">
    <property type="protein sequence ID" value="KAI5327848.1"/>
    <property type="molecule type" value="Genomic_DNA"/>
</dbReference>
<evidence type="ECO:0000313" key="2">
    <source>
        <dbReference type="Proteomes" id="UP001054821"/>
    </source>
</evidence>
<proteinExistence type="predicted"/>
<accession>A0AAD4Z0Z7</accession>
<dbReference type="InterPro" id="IPR043128">
    <property type="entry name" value="Rev_trsase/Diguanyl_cyclase"/>
</dbReference>
<sequence>MEVYVDDIQRSIEVNHEKIKALINIQVPKTLKDIQSLTGSVAALIRFISRATNWCSPFFKAVKGNKRHITWTAKCSLAFKYPKNYMSRAPLLSKPIPDEILSINLCVSQIVISSAII</sequence>
<reference evidence="1 2" key="1">
    <citation type="journal article" date="2022" name="G3 (Bethesda)">
        <title>Whole-genome sequence and methylome profiling of the almond [Prunus dulcis (Mill.) D.A. Webb] cultivar 'Nonpareil'.</title>
        <authorList>
            <person name="D'Amico-Willman K.M."/>
            <person name="Ouma W.Z."/>
            <person name="Meulia T."/>
            <person name="Sideli G.M."/>
            <person name="Gradziel T.M."/>
            <person name="Fresnedo-Ramirez J."/>
        </authorList>
    </citation>
    <scope>NUCLEOTIDE SEQUENCE [LARGE SCALE GENOMIC DNA]</scope>
    <source>
        <strain evidence="1">Clone GOH B32 T37-40</strain>
    </source>
</reference>
<dbReference type="SUPFAM" id="SSF56672">
    <property type="entry name" value="DNA/RNA polymerases"/>
    <property type="match status" value="1"/>
</dbReference>
<evidence type="ECO:0000313" key="1">
    <source>
        <dbReference type="EMBL" id="KAI5327848.1"/>
    </source>
</evidence>
<comment type="caution">
    <text evidence="1">The sequence shown here is derived from an EMBL/GenBank/DDBJ whole genome shotgun (WGS) entry which is preliminary data.</text>
</comment>